<keyword evidence="8" id="KW-1185">Reference proteome</keyword>
<dbReference type="InterPro" id="IPR046335">
    <property type="entry name" value="LacI/GalR-like_sensor"/>
</dbReference>
<dbReference type="InterPro" id="IPR000843">
    <property type="entry name" value="HTH_LacI"/>
</dbReference>
<dbReference type="InterPro" id="IPR010982">
    <property type="entry name" value="Lambda_DNA-bd_dom_sf"/>
</dbReference>
<dbReference type="Gene3D" id="1.10.260.40">
    <property type="entry name" value="lambda repressor-like DNA-binding domains"/>
    <property type="match status" value="1"/>
</dbReference>
<proteinExistence type="predicted"/>
<dbReference type="Proteomes" id="UP000711736">
    <property type="component" value="Unassembled WGS sequence"/>
</dbReference>
<evidence type="ECO:0000256" key="3">
    <source>
        <dbReference type="ARBA" id="ARBA00023125"/>
    </source>
</evidence>
<keyword evidence="4" id="KW-0804">Transcription</keyword>
<name>A0ABS5UXE5_9BIFI</name>
<dbReference type="CDD" id="cd01392">
    <property type="entry name" value="HTH_LacI"/>
    <property type="match status" value="1"/>
</dbReference>
<dbReference type="PROSITE" id="PS50932">
    <property type="entry name" value="HTH_LACI_2"/>
    <property type="match status" value="1"/>
</dbReference>
<evidence type="ECO:0000256" key="2">
    <source>
        <dbReference type="ARBA" id="ARBA00023015"/>
    </source>
</evidence>
<accession>A0ABS5UXE5</accession>
<dbReference type="SUPFAM" id="SSF53822">
    <property type="entry name" value="Periplasmic binding protein-like I"/>
    <property type="match status" value="1"/>
</dbReference>
<evidence type="ECO:0000259" key="6">
    <source>
        <dbReference type="PROSITE" id="PS50932"/>
    </source>
</evidence>
<evidence type="ECO:0000256" key="1">
    <source>
        <dbReference type="ARBA" id="ARBA00022491"/>
    </source>
</evidence>
<evidence type="ECO:0000313" key="8">
    <source>
        <dbReference type="Proteomes" id="UP000711736"/>
    </source>
</evidence>
<dbReference type="GO" id="GO:0003677">
    <property type="term" value="F:DNA binding"/>
    <property type="evidence" value="ECO:0007669"/>
    <property type="project" value="UniProtKB-KW"/>
</dbReference>
<keyword evidence="3 7" id="KW-0238">DNA-binding</keyword>
<dbReference type="Pfam" id="PF13377">
    <property type="entry name" value="Peripla_BP_3"/>
    <property type="match status" value="1"/>
</dbReference>
<dbReference type="SUPFAM" id="SSF47413">
    <property type="entry name" value="lambda repressor-like DNA-binding domains"/>
    <property type="match status" value="1"/>
</dbReference>
<gene>
    <name evidence="7" type="ORF">JS530_09845</name>
</gene>
<dbReference type="CDD" id="cd06267">
    <property type="entry name" value="PBP1_LacI_sugar_binding-like"/>
    <property type="match status" value="1"/>
</dbReference>
<sequence>MAQQQRKATDRVRLADVADAAGVAISTVSRVFSNPDRVNFQTVEQVRAVAERLGYRPNPRKHHSAAAAAAVPERSPMQPQPSPTMPTADDTAAHSRSSSAYTTNPASSAYSANPASPANFAHSASQSRSTTAVSTSTSGGVIALVVKDTTDGISSQILKGAQIAAMESGSAVGLIEAGQSQPRTQQLLTHLIGKVDGVILATDSPGIDFIRNYAKRVPLVVLNRPVDGVPSVVPDPRIGVVRALTMLRRAGHTAVTYVSGTTSWANQSRWSCLHDVGQRMGLRMNHIGPVRPTVEGGYQAALALENSKPTAVITYNDLIAAGIVLRLTADGVRVPDDVSVIGFDNTLIAPVVTPPITSIRIPRDLLGQTAVRLLLGRESGAVRNPADAQLMEQLKDLGVRNEDEQSANVTLVDTSIIVRRSVGERRAQ</sequence>
<dbReference type="PANTHER" id="PTHR30146">
    <property type="entry name" value="LACI-RELATED TRANSCRIPTIONAL REPRESSOR"/>
    <property type="match status" value="1"/>
</dbReference>
<dbReference type="RefSeq" id="WP_214376988.1">
    <property type="nucleotide sequence ID" value="NZ_JAFEJU010000009.1"/>
</dbReference>
<protein>
    <submittedName>
        <fullName evidence="7">LacI family DNA-binding transcriptional regulator</fullName>
    </submittedName>
</protein>
<keyword evidence="1" id="KW-0678">Repressor</keyword>
<dbReference type="EMBL" id="JAFEJU010000009">
    <property type="protein sequence ID" value="MBT1175794.1"/>
    <property type="molecule type" value="Genomic_DNA"/>
</dbReference>
<dbReference type="Gene3D" id="3.40.50.2300">
    <property type="match status" value="2"/>
</dbReference>
<organism evidence="7 8">
    <name type="scientific">Bifidobacterium colobi</name>
    <dbReference type="NCBI Taxonomy" id="2809026"/>
    <lineage>
        <taxon>Bacteria</taxon>
        <taxon>Bacillati</taxon>
        <taxon>Actinomycetota</taxon>
        <taxon>Actinomycetes</taxon>
        <taxon>Bifidobacteriales</taxon>
        <taxon>Bifidobacteriaceae</taxon>
        <taxon>Bifidobacterium</taxon>
    </lineage>
</organism>
<dbReference type="SMART" id="SM00354">
    <property type="entry name" value="HTH_LACI"/>
    <property type="match status" value="1"/>
</dbReference>
<evidence type="ECO:0000256" key="5">
    <source>
        <dbReference type="SAM" id="MobiDB-lite"/>
    </source>
</evidence>
<dbReference type="PANTHER" id="PTHR30146:SF148">
    <property type="entry name" value="HTH-TYPE TRANSCRIPTIONAL REPRESSOR PURR-RELATED"/>
    <property type="match status" value="1"/>
</dbReference>
<reference evidence="7 8" key="1">
    <citation type="journal article" date="2021" name="Environ. Microbiol.">
        <title>Genetic insights into the dark matter of the mammalian gut microbiota through targeted genome reconstruction.</title>
        <authorList>
            <person name="Lugli G.A."/>
            <person name="Alessandri G."/>
            <person name="Milani C."/>
            <person name="Viappiani A."/>
            <person name="Fontana F."/>
            <person name="Tarracchini C."/>
            <person name="Mancabelli L."/>
            <person name="Argentini C."/>
            <person name="Ruiz L."/>
            <person name="Margolles A."/>
            <person name="van Sinderen D."/>
            <person name="Turroni F."/>
            <person name="Ventura M."/>
        </authorList>
    </citation>
    <scope>NUCLEOTIDE SEQUENCE [LARGE SCALE GENOMIC DNA]</scope>
    <source>
        <strain evidence="7 8">LC6</strain>
    </source>
</reference>
<feature type="compositionally biased region" description="Low complexity" evidence="5">
    <location>
        <begin position="97"/>
        <end position="133"/>
    </location>
</feature>
<feature type="domain" description="HTH lacI-type" evidence="6">
    <location>
        <begin position="12"/>
        <end position="66"/>
    </location>
</feature>
<keyword evidence="2" id="KW-0805">Transcription regulation</keyword>
<comment type="caution">
    <text evidence="7">The sequence shown here is derived from an EMBL/GenBank/DDBJ whole genome shotgun (WGS) entry which is preliminary data.</text>
</comment>
<evidence type="ECO:0000313" key="7">
    <source>
        <dbReference type="EMBL" id="MBT1175794.1"/>
    </source>
</evidence>
<feature type="region of interest" description="Disordered" evidence="5">
    <location>
        <begin position="54"/>
        <end position="133"/>
    </location>
</feature>
<evidence type="ECO:0000256" key="4">
    <source>
        <dbReference type="ARBA" id="ARBA00023163"/>
    </source>
</evidence>
<dbReference type="Pfam" id="PF00356">
    <property type="entry name" value="LacI"/>
    <property type="match status" value="1"/>
</dbReference>
<dbReference type="InterPro" id="IPR028082">
    <property type="entry name" value="Peripla_BP_I"/>
</dbReference>